<evidence type="ECO:0000256" key="6">
    <source>
        <dbReference type="ARBA" id="ARBA00023136"/>
    </source>
</evidence>
<feature type="domain" description="CN hydrolase" evidence="9">
    <location>
        <begin position="205"/>
        <end position="446"/>
    </location>
</feature>
<organism evidence="10 11">
    <name type="scientific">Lentzea albidocapillata subsp. violacea</name>
    <dbReference type="NCBI Taxonomy" id="128104"/>
    <lineage>
        <taxon>Bacteria</taxon>
        <taxon>Bacillati</taxon>
        <taxon>Actinomycetota</taxon>
        <taxon>Actinomycetes</taxon>
        <taxon>Pseudonocardiales</taxon>
        <taxon>Pseudonocardiaceae</taxon>
        <taxon>Lentzea</taxon>
    </lineage>
</organism>
<evidence type="ECO:0000313" key="10">
    <source>
        <dbReference type="EMBL" id="SDJ16548.1"/>
    </source>
</evidence>
<gene>
    <name evidence="8" type="primary">lnt</name>
    <name evidence="10" type="ORF">SAMN04488074_101681</name>
</gene>
<reference evidence="11" key="1">
    <citation type="submission" date="2016-10" db="EMBL/GenBank/DDBJ databases">
        <authorList>
            <person name="Varghese N."/>
            <person name="Submissions S."/>
        </authorList>
    </citation>
    <scope>NUCLEOTIDE SEQUENCE [LARGE SCALE GENOMIC DNA]</scope>
    <source>
        <strain evidence="11">DSM 44796</strain>
    </source>
</reference>
<dbReference type="PANTHER" id="PTHR38686">
    <property type="entry name" value="APOLIPOPROTEIN N-ACYLTRANSFERASE"/>
    <property type="match status" value="1"/>
</dbReference>
<dbReference type="NCBIfam" id="TIGR00546">
    <property type="entry name" value="lnt"/>
    <property type="match status" value="1"/>
</dbReference>
<dbReference type="InterPro" id="IPR003010">
    <property type="entry name" value="C-N_Hydrolase"/>
</dbReference>
<evidence type="ECO:0000256" key="8">
    <source>
        <dbReference type="HAMAP-Rule" id="MF_01148"/>
    </source>
</evidence>
<evidence type="ECO:0000256" key="2">
    <source>
        <dbReference type="ARBA" id="ARBA00022475"/>
    </source>
</evidence>
<dbReference type="GO" id="GO:0016410">
    <property type="term" value="F:N-acyltransferase activity"/>
    <property type="evidence" value="ECO:0007669"/>
    <property type="project" value="UniProtKB-UniRule"/>
</dbReference>
<feature type="transmembrane region" description="Helical" evidence="8">
    <location>
        <begin position="54"/>
        <end position="71"/>
    </location>
</feature>
<evidence type="ECO:0000256" key="7">
    <source>
        <dbReference type="ARBA" id="ARBA00023315"/>
    </source>
</evidence>
<comment type="pathway">
    <text evidence="8">Protein modification; lipoprotein biosynthesis (N-acyl transfer).</text>
</comment>
<keyword evidence="5 8" id="KW-1133">Transmembrane helix</keyword>
<comment type="function">
    <text evidence="8">Catalyzes the phospholipid dependent N-acylation of the N-terminal cysteine of apolipoprotein, the last step in lipoprotein maturation.</text>
</comment>
<evidence type="ECO:0000256" key="4">
    <source>
        <dbReference type="ARBA" id="ARBA00022692"/>
    </source>
</evidence>
<evidence type="ECO:0000259" key="9">
    <source>
        <dbReference type="PROSITE" id="PS50263"/>
    </source>
</evidence>
<protein>
    <recommendedName>
        <fullName evidence="8">Apolipoprotein N-acyltransferase</fullName>
        <shortName evidence="8">ALP N-acyltransferase</shortName>
        <ecNumber evidence="8">2.3.1.269</ecNumber>
    </recommendedName>
</protein>
<feature type="transmembrane region" description="Helical" evidence="8">
    <location>
        <begin position="456"/>
        <end position="477"/>
    </location>
</feature>
<proteinExistence type="inferred from homology"/>
<dbReference type="SUPFAM" id="SSF56317">
    <property type="entry name" value="Carbon-nitrogen hydrolase"/>
    <property type="match status" value="1"/>
</dbReference>
<accession>A0A1G8RHU3</accession>
<feature type="transmembrane region" description="Helical" evidence="8">
    <location>
        <begin position="150"/>
        <end position="173"/>
    </location>
</feature>
<keyword evidence="10" id="KW-0449">Lipoprotein</keyword>
<dbReference type="GO" id="GO:0005886">
    <property type="term" value="C:plasma membrane"/>
    <property type="evidence" value="ECO:0007669"/>
    <property type="project" value="UniProtKB-SubCell"/>
</dbReference>
<dbReference type="EC" id="2.3.1.269" evidence="8"/>
<dbReference type="Gene3D" id="3.60.110.10">
    <property type="entry name" value="Carbon-nitrogen hydrolase"/>
    <property type="match status" value="1"/>
</dbReference>
<dbReference type="GO" id="GO:0042158">
    <property type="term" value="P:lipoprotein biosynthetic process"/>
    <property type="evidence" value="ECO:0007669"/>
    <property type="project" value="UniProtKB-UniRule"/>
</dbReference>
<keyword evidence="6 8" id="KW-0472">Membrane</keyword>
<dbReference type="InterPro" id="IPR004563">
    <property type="entry name" value="Apolipo_AcylTrfase"/>
</dbReference>
<dbReference type="AlphaFoldDB" id="A0A1G8RHU3"/>
<dbReference type="Pfam" id="PF00795">
    <property type="entry name" value="CN_hydrolase"/>
    <property type="match status" value="1"/>
</dbReference>
<comment type="similarity">
    <text evidence="8">Belongs to the CN hydrolase family. Apolipoprotein N-acyltransferase subfamily.</text>
</comment>
<evidence type="ECO:0000256" key="3">
    <source>
        <dbReference type="ARBA" id="ARBA00022679"/>
    </source>
</evidence>
<dbReference type="CDD" id="cd07571">
    <property type="entry name" value="ALP_N-acyl_transferase"/>
    <property type="match status" value="1"/>
</dbReference>
<comment type="catalytic activity">
    <reaction evidence="8">
        <text>N-terminal S-1,2-diacyl-sn-glyceryl-L-cysteinyl-[lipoprotein] + a glycerophospholipid = N-acyl-S-1,2-diacyl-sn-glyceryl-L-cysteinyl-[lipoprotein] + a 2-acyl-sn-glycero-3-phospholipid + H(+)</text>
        <dbReference type="Rhea" id="RHEA:48228"/>
        <dbReference type="Rhea" id="RHEA-COMP:14681"/>
        <dbReference type="Rhea" id="RHEA-COMP:14684"/>
        <dbReference type="ChEBI" id="CHEBI:15378"/>
        <dbReference type="ChEBI" id="CHEBI:136912"/>
        <dbReference type="ChEBI" id="CHEBI:140656"/>
        <dbReference type="ChEBI" id="CHEBI:140657"/>
        <dbReference type="ChEBI" id="CHEBI:140660"/>
        <dbReference type="EC" id="2.3.1.269"/>
    </reaction>
</comment>
<evidence type="ECO:0000256" key="1">
    <source>
        <dbReference type="ARBA" id="ARBA00004651"/>
    </source>
</evidence>
<dbReference type="PROSITE" id="PS50263">
    <property type="entry name" value="CN_HYDROLASE"/>
    <property type="match status" value="1"/>
</dbReference>
<sequence length="496" mass="52970">MRRPDLARYGAAAVAGGALALSFPPRTLWWLAVPAFVVFWLAVRGAGARRSAGLGFAFGLAFFLPHLWWIQHFLGDDFGPWPWLVLSALMALFISGVCTLFPLVARLPAAPVWAALLFVLQETLRGLIPFNGFPWGRVAFGQVDGPFARLAVLGGAPLVTFAVVFTGFGLAAWFPRWTRAWALVPIVAALAVSPLISIEAQTGQRTVAVVQGNAPDLGLGLLTEGATLRDNHLRKTAELAALVRGGALPKPDLVVWPESATRTGDRDPVLDAAIADLGVPTLVSALRDGQNSVITWDPETGAGESYAKQELVPFAEHIPLRPLARIFTPFADQADLDAGTEPGVLDIAGTRVGVGICYEVAYDYVLRESAGDGAQLLVVPTNNAWYGRGEMTYQQLGMARLRAIEHGRAVVVAAISGVSAVVRPDGSVVRSTGMFTDDLMVDTVPLRTDLTFATRFGGAIHVVLTGLALAACAVALWSRQRARRATGSRPRRTGED</sequence>
<dbReference type="HAMAP" id="MF_01148">
    <property type="entry name" value="Lnt"/>
    <property type="match status" value="1"/>
</dbReference>
<dbReference type="EMBL" id="FNET01000001">
    <property type="protein sequence ID" value="SDJ16548.1"/>
    <property type="molecule type" value="Genomic_DNA"/>
</dbReference>
<comment type="subcellular location">
    <subcellularLocation>
        <location evidence="1 8">Cell membrane</location>
        <topology evidence="1 8">Multi-pass membrane protein</topology>
    </subcellularLocation>
</comment>
<dbReference type="InterPro" id="IPR045378">
    <property type="entry name" value="LNT_N"/>
</dbReference>
<keyword evidence="2 8" id="KW-1003">Cell membrane</keyword>
<feature type="transmembrane region" description="Helical" evidence="8">
    <location>
        <begin position="112"/>
        <end position="130"/>
    </location>
</feature>
<keyword evidence="4 8" id="KW-0812">Transmembrane</keyword>
<dbReference type="PANTHER" id="PTHR38686:SF1">
    <property type="entry name" value="APOLIPOPROTEIN N-ACYLTRANSFERASE"/>
    <property type="match status" value="1"/>
</dbReference>
<keyword evidence="3 8" id="KW-0808">Transferase</keyword>
<feature type="transmembrane region" description="Helical" evidence="8">
    <location>
        <begin position="180"/>
        <end position="198"/>
    </location>
</feature>
<dbReference type="RefSeq" id="WP_256334424.1">
    <property type="nucleotide sequence ID" value="NZ_FNET01000001.1"/>
</dbReference>
<dbReference type="InterPro" id="IPR036526">
    <property type="entry name" value="C-N_Hydrolase_sf"/>
</dbReference>
<name>A0A1G8RHU3_9PSEU</name>
<keyword evidence="7 8" id="KW-0012">Acyltransferase</keyword>
<dbReference type="Pfam" id="PF20154">
    <property type="entry name" value="LNT_N"/>
    <property type="match status" value="1"/>
</dbReference>
<dbReference type="Proteomes" id="UP000199682">
    <property type="component" value="Unassembled WGS sequence"/>
</dbReference>
<feature type="transmembrane region" description="Helical" evidence="8">
    <location>
        <begin position="29"/>
        <end position="47"/>
    </location>
</feature>
<dbReference type="UniPathway" id="UPA00666"/>
<feature type="transmembrane region" description="Helical" evidence="8">
    <location>
        <begin position="83"/>
        <end position="105"/>
    </location>
</feature>
<evidence type="ECO:0000313" key="11">
    <source>
        <dbReference type="Proteomes" id="UP000199682"/>
    </source>
</evidence>
<evidence type="ECO:0000256" key="5">
    <source>
        <dbReference type="ARBA" id="ARBA00022989"/>
    </source>
</evidence>